<gene>
    <name evidence="1" type="ORF">CLODIP_2_CD07467</name>
</gene>
<comment type="caution">
    <text evidence="1">The sequence shown here is derived from an EMBL/GenBank/DDBJ whole genome shotgun (WGS) entry which is preliminary data.</text>
</comment>
<evidence type="ECO:0000313" key="2">
    <source>
        <dbReference type="Proteomes" id="UP000494165"/>
    </source>
</evidence>
<dbReference type="EMBL" id="CADEPI010000028">
    <property type="protein sequence ID" value="CAB3367031.1"/>
    <property type="molecule type" value="Genomic_DNA"/>
</dbReference>
<accession>A0A8S1CHM3</accession>
<evidence type="ECO:0000313" key="1">
    <source>
        <dbReference type="EMBL" id="CAB3367031.1"/>
    </source>
</evidence>
<protein>
    <submittedName>
        <fullName evidence="1">Uncharacterized protein</fullName>
    </submittedName>
</protein>
<dbReference type="Proteomes" id="UP000494165">
    <property type="component" value="Unassembled WGS sequence"/>
</dbReference>
<reference evidence="1 2" key="1">
    <citation type="submission" date="2020-04" db="EMBL/GenBank/DDBJ databases">
        <authorList>
            <person name="Alioto T."/>
            <person name="Alioto T."/>
            <person name="Gomez Garrido J."/>
        </authorList>
    </citation>
    <scope>NUCLEOTIDE SEQUENCE [LARGE SCALE GENOMIC DNA]</scope>
</reference>
<keyword evidence="2" id="KW-1185">Reference proteome</keyword>
<sequence length="155" mass="18314">MAERRSQQTQHNSSARTMPIISVRPMADLLANPGRQVNEVRLDRRSLLSPYYNQFLIQREKWANHAKQRRWLKMQHLLRNRKDAIFGSYGLSAADCWPLTPLRDEDVQQPKVEDVQQPKVERMSCNLRFLQPKVDDVLQLKDEQDEELKSGWEQC</sequence>
<proteinExistence type="predicted"/>
<name>A0A8S1CHM3_9INSE</name>
<organism evidence="1 2">
    <name type="scientific">Cloeon dipterum</name>
    <dbReference type="NCBI Taxonomy" id="197152"/>
    <lineage>
        <taxon>Eukaryota</taxon>
        <taxon>Metazoa</taxon>
        <taxon>Ecdysozoa</taxon>
        <taxon>Arthropoda</taxon>
        <taxon>Hexapoda</taxon>
        <taxon>Insecta</taxon>
        <taxon>Pterygota</taxon>
        <taxon>Palaeoptera</taxon>
        <taxon>Ephemeroptera</taxon>
        <taxon>Pisciforma</taxon>
        <taxon>Baetidae</taxon>
        <taxon>Cloeon</taxon>
    </lineage>
</organism>
<dbReference type="AlphaFoldDB" id="A0A8S1CHM3"/>